<feature type="region of interest" description="Disordered" evidence="1">
    <location>
        <begin position="1"/>
        <end position="38"/>
    </location>
</feature>
<protein>
    <submittedName>
        <fullName evidence="2">Uncharacterized protein</fullName>
    </submittedName>
</protein>
<evidence type="ECO:0000313" key="3">
    <source>
        <dbReference type="Proteomes" id="UP000054166"/>
    </source>
</evidence>
<evidence type="ECO:0000313" key="2">
    <source>
        <dbReference type="EMBL" id="KIM81149.1"/>
    </source>
</evidence>
<gene>
    <name evidence="2" type="ORF">PILCRDRAFT_502833</name>
</gene>
<keyword evidence="3" id="KW-1185">Reference proteome</keyword>
<dbReference type="Proteomes" id="UP000054166">
    <property type="component" value="Unassembled WGS sequence"/>
</dbReference>
<name>A0A0C3FN69_PILCF</name>
<accession>A0A0C3FN69</accession>
<dbReference type="HOGENOM" id="CLU_2622876_0_0_1"/>
<reference evidence="2 3" key="1">
    <citation type="submission" date="2014-04" db="EMBL/GenBank/DDBJ databases">
        <authorList>
            <consortium name="DOE Joint Genome Institute"/>
            <person name="Kuo A."/>
            <person name="Tarkka M."/>
            <person name="Buscot F."/>
            <person name="Kohler A."/>
            <person name="Nagy L.G."/>
            <person name="Floudas D."/>
            <person name="Copeland A."/>
            <person name="Barry K.W."/>
            <person name="Cichocki N."/>
            <person name="Veneault-Fourrey C."/>
            <person name="LaButti K."/>
            <person name="Lindquist E.A."/>
            <person name="Lipzen A."/>
            <person name="Lundell T."/>
            <person name="Morin E."/>
            <person name="Murat C."/>
            <person name="Sun H."/>
            <person name="Tunlid A."/>
            <person name="Henrissat B."/>
            <person name="Grigoriev I.V."/>
            <person name="Hibbett D.S."/>
            <person name="Martin F."/>
            <person name="Nordberg H.P."/>
            <person name="Cantor M.N."/>
            <person name="Hua S.X."/>
        </authorList>
    </citation>
    <scope>NUCLEOTIDE SEQUENCE [LARGE SCALE GENOMIC DNA]</scope>
    <source>
        <strain evidence="2 3">F 1598</strain>
    </source>
</reference>
<dbReference type="AlphaFoldDB" id="A0A0C3FN69"/>
<dbReference type="InParanoid" id="A0A0C3FN69"/>
<feature type="compositionally biased region" description="Polar residues" evidence="1">
    <location>
        <begin position="1"/>
        <end position="19"/>
    </location>
</feature>
<proteinExistence type="predicted"/>
<dbReference type="EMBL" id="KN833000">
    <property type="protein sequence ID" value="KIM81149.1"/>
    <property type="molecule type" value="Genomic_DNA"/>
</dbReference>
<sequence length="78" mass="8305">MKRVSNRLTAESVKSSANSGVGAAPARRRTPPSNTDDNVSVALRLTLLTTQETLKHSSHLPADHFNVVCPLKPGTSVI</sequence>
<evidence type="ECO:0000256" key="1">
    <source>
        <dbReference type="SAM" id="MobiDB-lite"/>
    </source>
</evidence>
<reference evidence="3" key="2">
    <citation type="submission" date="2015-01" db="EMBL/GenBank/DDBJ databases">
        <title>Evolutionary Origins and Diversification of the Mycorrhizal Mutualists.</title>
        <authorList>
            <consortium name="DOE Joint Genome Institute"/>
            <consortium name="Mycorrhizal Genomics Consortium"/>
            <person name="Kohler A."/>
            <person name="Kuo A."/>
            <person name="Nagy L.G."/>
            <person name="Floudas D."/>
            <person name="Copeland A."/>
            <person name="Barry K.W."/>
            <person name="Cichocki N."/>
            <person name="Veneault-Fourrey C."/>
            <person name="LaButti K."/>
            <person name="Lindquist E.A."/>
            <person name="Lipzen A."/>
            <person name="Lundell T."/>
            <person name="Morin E."/>
            <person name="Murat C."/>
            <person name="Riley R."/>
            <person name="Ohm R."/>
            <person name="Sun H."/>
            <person name="Tunlid A."/>
            <person name="Henrissat B."/>
            <person name="Grigoriev I.V."/>
            <person name="Hibbett D.S."/>
            <person name="Martin F."/>
        </authorList>
    </citation>
    <scope>NUCLEOTIDE SEQUENCE [LARGE SCALE GENOMIC DNA]</scope>
    <source>
        <strain evidence="3">F 1598</strain>
    </source>
</reference>
<organism evidence="2 3">
    <name type="scientific">Piloderma croceum (strain F 1598)</name>
    <dbReference type="NCBI Taxonomy" id="765440"/>
    <lineage>
        <taxon>Eukaryota</taxon>
        <taxon>Fungi</taxon>
        <taxon>Dikarya</taxon>
        <taxon>Basidiomycota</taxon>
        <taxon>Agaricomycotina</taxon>
        <taxon>Agaricomycetes</taxon>
        <taxon>Agaricomycetidae</taxon>
        <taxon>Atheliales</taxon>
        <taxon>Atheliaceae</taxon>
        <taxon>Piloderma</taxon>
    </lineage>
</organism>